<dbReference type="InterPro" id="IPR029058">
    <property type="entry name" value="AB_hydrolase_fold"/>
</dbReference>
<dbReference type="SUPFAM" id="SSF53474">
    <property type="entry name" value="alpha/beta-Hydrolases"/>
    <property type="match status" value="1"/>
</dbReference>
<evidence type="ECO:0000259" key="2">
    <source>
        <dbReference type="Pfam" id="PF12146"/>
    </source>
</evidence>
<dbReference type="InterPro" id="IPR022742">
    <property type="entry name" value="Hydrolase_4"/>
</dbReference>
<keyword evidence="4" id="KW-1185">Reference proteome</keyword>
<keyword evidence="1" id="KW-0732">Signal</keyword>
<organism evidence="3 4">
    <name type="scientific">Aquabacter spiritensis</name>
    <dbReference type="NCBI Taxonomy" id="933073"/>
    <lineage>
        <taxon>Bacteria</taxon>
        <taxon>Pseudomonadati</taxon>
        <taxon>Pseudomonadota</taxon>
        <taxon>Alphaproteobacteria</taxon>
        <taxon>Hyphomicrobiales</taxon>
        <taxon>Xanthobacteraceae</taxon>
        <taxon>Aquabacter</taxon>
    </lineage>
</organism>
<dbReference type="Gene3D" id="3.40.50.1820">
    <property type="entry name" value="alpha/beta hydrolase"/>
    <property type="match status" value="1"/>
</dbReference>
<dbReference type="RefSeq" id="WP_132031069.1">
    <property type="nucleotide sequence ID" value="NZ_SMAI01000005.1"/>
</dbReference>
<dbReference type="EMBL" id="SMAI01000005">
    <property type="protein sequence ID" value="TCT04976.1"/>
    <property type="molecule type" value="Genomic_DNA"/>
</dbReference>
<sequence length="322" mass="34142">MVTRRTVLAAGACALLLSASKRLDAAPAFEVEEVPWRDGGLVGTFAAARHGPREGPAVLLIAGSGPTDRDGNGPAITTDLYRQIALGLAGAGYRVLRYDKRGVGASHALVRREEDLRFDQYVDDALGALASLKRRADVEEVFLAGHSEGASVAIRAAARANVDGLALMAGPGRRLDQILGDQFRAMNLPDSMLHKALSILSTVAAGGRVEEVPKALRMAFRPSVQPFLASEIAVDPARELARLSTPTLLVQGTHDLQVGAADLAALQRGRPDAQVVTLPGANHIFKDAPPDRAANFALYRDRRAPLHPGLLPALVKFIEGQA</sequence>
<dbReference type="OrthoDB" id="9809549at2"/>
<feature type="chain" id="PRO_5020449390" description="Serine aminopeptidase S33 domain-containing protein" evidence="1">
    <location>
        <begin position="26"/>
        <end position="322"/>
    </location>
</feature>
<dbReference type="Pfam" id="PF12146">
    <property type="entry name" value="Hydrolase_4"/>
    <property type="match status" value="1"/>
</dbReference>
<accession>A0A4R3LXM5</accession>
<reference evidence="3 4" key="1">
    <citation type="submission" date="2019-03" db="EMBL/GenBank/DDBJ databases">
        <title>Genomic Encyclopedia of Type Strains, Phase IV (KMG-IV): sequencing the most valuable type-strain genomes for metagenomic binning, comparative biology and taxonomic classification.</title>
        <authorList>
            <person name="Goeker M."/>
        </authorList>
    </citation>
    <scope>NUCLEOTIDE SEQUENCE [LARGE SCALE GENOMIC DNA]</scope>
    <source>
        <strain evidence="3 4">DSM 9035</strain>
    </source>
</reference>
<dbReference type="InterPro" id="IPR053145">
    <property type="entry name" value="AB_hydrolase_Est10"/>
</dbReference>
<proteinExistence type="predicted"/>
<dbReference type="Proteomes" id="UP000294664">
    <property type="component" value="Unassembled WGS sequence"/>
</dbReference>
<dbReference type="PANTHER" id="PTHR43265">
    <property type="entry name" value="ESTERASE ESTD"/>
    <property type="match status" value="1"/>
</dbReference>
<feature type="signal peptide" evidence="1">
    <location>
        <begin position="1"/>
        <end position="25"/>
    </location>
</feature>
<comment type="caution">
    <text evidence="3">The sequence shown here is derived from an EMBL/GenBank/DDBJ whole genome shotgun (WGS) entry which is preliminary data.</text>
</comment>
<evidence type="ECO:0000313" key="3">
    <source>
        <dbReference type="EMBL" id="TCT04976.1"/>
    </source>
</evidence>
<evidence type="ECO:0000256" key="1">
    <source>
        <dbReference type="SAM" id="SignalP"/>
    </source>
</evidence>
<name>A0A4R3LXM5_9HYPH</name>
<dbReference type="AlphaFoldDB" id="A0A4R3LXM5"/>
<gene>
    <name evidence="3" type="ORF">EDC64_1057</name>
</gene>
<feature type="domain" description="Serine aminopeptidase S33" evidence="2">
    <location>
        <begin position="78"/>
        <end position="283"/>
    </location>
</feature>
<protein>
    <recommendedName>
        <fullName evidence="2">Serine aminopeptidase S33 domain-containing protein</fullName>
    </recommendedName>
</protein>
<evidence type="ECO:0000313" key="4">
    <source>
        <dbReference type="Proteomes" id="UP000294664"/>
    </source>
</evidence>
<dbReference type="PANTHER" id="PTHR43265:SF1">
    <property type="entry name" value="ESTERASE ESTD"/>
    <property type="match status" value="1"/>
</dbReference>
<dbReference type="GO" id="GO:0052689">
    <property type="term" value="F:carboxylic ester hydrolase activity"/>
    <property type="evidence" value="ECO:0007669"/>
    <property type="project" value="TreeGrafter"/>
</dbReference>